<dbReference type="PIRSF" id="PIRSF006060">
    <property type="entry name" value="AA_transporter"/>
    <property type="match status" value="1"/>
</dbReference>
<feature type="region of interest" description="Disordered" evidence="6">
    <location>
        <begin position="1"/>
        <end position="21"/>
    </location>
</feature>
<accession>A0AAE0WG01</accession>
<dbReference type="Proteomes" id="UP001274830">
    <property type="component" value="Unassembled WGS sequence"/>
</dbReference>
<evidence type="ECO:0000313" key="9">
    <source>
        <dbReference type="Proteomes" id="UP001274830"/>
    </source>
</evidence>
<evidence type="ECO:0000256" key="4">
    <source>
        <dbReference type="ARBA" id="ARBA00022989"/>
    </source>
</evidence>
<evidence type="ECO:0008006" key="10">
    <source>
        <dbReference type="Google" id="ProtNLM"/>
    </source>
</evidence>
<gene>
    <name evidence="8" type="ORF">LTR78_007697</name>
</gene>
<feature type="transmembrane region" description="Helical" evidence="7">
    <location>
        <begin position="383"/>
        <end position="403"/>
    </location>
</feature>
<dbReference type="GO" id="GO:0016020">
    <property type="term" value="C:membrane"/>
    <property type="evidence" value="ECO:0007669"/>
    <property type="project" value="UniProtKB-SubCell"/>
</dbReference>
<protein>
    <recommendedName>
        <fullName evidence="10">Choline transport protein</fullName>
    </recommendedName>
</protein>
<feature type="transmembrane region" description="Helical" evidence="7">
    <location>
        <begin position="409"/>
        <end position="433"/>
    </location>
</feature>
<keyword evidence="9" id="KW-1185">Reference proteome</keyword>
<feature type="transmembrane region" description="Helical" evidence="7">
    <location>
        <begin position="485"/>
        <end position="504"/>
    </location>
</feature>
<feature type="transmembrane region" description="Helical" evidence="7">
    <location>
        <begin position="201"/>
        <end position="220"/>
    </location>
</feature>
<keyword evidence="3 7" id="KW-0812">Transmembrane</keyword>
<proteinExistence type="predicted"/>
<keyword evidence="2" id="KW-0813">Transport</keyword>
<evidence type="ECO:0000256" key="5">
    <source>
        <dbReference type="ARBA" id="ARBA00023136"/>
    </source>
</evidence>
<evidence type="ECO:0000256" key="3">
    <source>
        <dbReference type="ARBA" id="ARBA00022692"/>
    </source>
</evidence>
<keyword evidence="5 7" id="KW-0472">Membrane</keyword>
<dbReference type="Gene3D" id="1.20.1740.10">
    <property type="entry name" value="Amino acid/polyamine transporter I"/>
    <property type="match status" value="1"/>
</dbReference>
<name>A0AAE0WG01_9PEZI</name>
<feature type="transmembrane region" description="Helical" evidence="7">
    <location>
        <begin position="175"/>
        <end position="195"/>
    </location>
</feature>
<organism evidence="8 9">
    <name type="scientific">Recurvomyces mirabilis</name>
    <dbReference type="NCBI Taxonomy" id="574656"/>
    <lineage>
        <taxon>Eukaryota</taxon>
        <taxon>Fungi</taxon>
        <taxon>Dikarya</taxon>
        <taxon>Ascomycota</taxon>
        <taxon>Pezizomycotina</taxon>
        <taxon>Dothideomycetes</taxon>
        <taxon>Dothideomycetidae</taxon>
        <taxon>Mycosphaerellales</taxon>
        <taxon>Teratosphaeriaceae</taxon>
        <taxon>Recurvomyces</taxon>
    </lineage>
</organism>
<dbReference type="PANTHER" id="PTHR45649:SF14">
    <property type="entry name" value="GABA PERMEASE"/>
    <property type="match status" value="1"/>
</dbReference>
<evidence type="ECO:0000313" key="8">
    <source>
        <dbReference type="EMBL" id="KAK3672390.1"/>
    </source>
</evidence>
<sequence>MDPEKQAPATIAAETTPPPIHAAQNTPLDTTAMASLGKLQQLPRNFSFWTILGLTASMMCTWEAVFFANSTAMLNGGPVTLIYGFLLAWVGALATAASLGEMGSIWPTSGGQYHWTAQLAPPGQKAFLSWFCGWIATLGWIANTAAGAFFAATMIQGILVQNNPDYGYQRWHGTLLIWAVMLIVFLVNSVGTKLLSIAEGFILVLHLSAFLAVLVPLLYFSPKGSARDVFATFTNNGGWSSDGLSWFIGFSLSANLPLIGYDGPAHLAEEIRNASTVVPWCMICTVLLNGVLGFAIVVAFSFCIVPTIEDALTSPTGYDFIEVFYNAMGTAGTAGMTAVLIILMWCATFGFLATASRQTWAFARDQGLPFSTYFAQVNERLALPLRAIVLCSIIPCLIGLINIGSTAAFNAIVSLTEAGLYISYLIPIILIMIKKIKGEHISYGPWSMGRYGVLVNGFSAVFLTISVFFSFFPPAIPVTPVTMNWSIAVFGGFVILGLIWYAVLGRRQYHGPIVERPSLVTDERK</sequence>
<evidence type="ECO:0000256" key="1">
    <source>
        <dbReference type="ARBA" id="ARBA00004141"/>
    </source>
</evidence>
<dbReference type="EMBL" id="JAUTXT010000033">
    <property type="protein sequence ID" value="KAK3672390.1"/>
    <property type="molecule type" value="Genomic_DNA"/>
</dbReference>
<evidence type="ECO:0000256" key="7">
    <source>
        <dbReference type="SAM" id="Phobius"/>
    </source>
</evidence>
<comment type="caution">
    <text evidence="8">The sequence shown here is derived from an EMBL/GenBank/DDBJ whole genome shotgun (WGS) entry which is preliminary data.</text>
</comment>
<evidence type="ECO:0000256" key="2">
    <source>
        <dbReference type="ARBA" id="ARBA00022448"/>
    </source>
</evidence>
<dbReference type="Pfam" id="PF13520">
    <property type="entry name" value="AA_permease_2"/>
    <property type="match status" value="1"/>
</dbReference>
<dbReference type="AlphaFoldDB" id="A0AAE0WG01"/>
<dbReference type="InterPro" id="IPR002293">
    <property type="entry name" value="AA/rel_permease1"/>
</dbReference>
<comment type="subcellular location">
    <subcellularLocation>
        <location evidence="1">Membrane</location>
        <topology evidence="1">Multi-pass membrane protein</topology>
    </subcellularLocation>
</comment>
<feature type="transmembrane region" description="Helical" evidence="7">
    <location>
        <begin position="328"/>
        <end position="354"/>
    </location>
</feature>
<feature type="transmembrane region" description="Helical" evidence="7">
    <location>
        <begin position="80"/>
        <end position="99"/>
    </location>
</feature>
<feature type="transmembrane region" description="Helical" evidence="7">
    <location>
        <begin position="280"/>
        <end position="308"/>
    </location>
</feature>
<feature type="transmembrane region" description="Helical" evidence="7">
    <location>
        <begin position="46"/>
        <end position="68"/>
    </location>
</feature>
<reference evidence="8" key="1">
    <citation type="submission" date="2023-07" db="EMBL/GenBank/DDBJ databases">
        <title>Black Yeasts Isolated from many extreme environments.</title>
        <authorList>
            <person name="Coleine C."/>
            <person name="Stajich J.E."/>
            <person name="Selbmann L."/>
        </authorList>
    </citation>
    <scope>NUCLEOTIDE SEQUENCE</scope>
    <source>
        <strain evidence="8">CCFEE 5485</strain>
    </source>
</reference>
<keyword evidence="4 7" id="KW-1133">Transmembrane helix</keyword>
<feature type="transmembrane region" description="Helical" evidence="7">
    <location>
        <begin position="127"/>
        <end position="155"/>
    </location>
</feature>
<feature type="transmembrane region" description="Helical" evidence="7">
    <location>
        <begin position="453"/>
        <end position="473"/>
    </location>
</feature>
<dbReference type="GO" id="GO:0022857">
    <property type="term" value="F:transmembrane transporter activity"/>
    <property type="evidence" value="ECO:0007669"/>
    <property type="project" value="InterPro"/>
</dbReference>
<evidence type="ECO:0000256" key="6">
    <source>
        <dbReference type="SAM" id="MobiDB-lite"/>
    </source>
</evidence>
<dbReference type="PANTHER" id="PTHR45649">
    <property type="entry name" value="AMINO-ACID PERMEASE BAT1"/>
    <property type="match status" value="1"/>
</dbReference>